<name>A0A4R6ALA9_9RHOB</name>
<reference evidence="1 2" key="1">
    <citation type="submission" date="2019-03" db="EMBL/GenBank/DDBJ databases">
        <title>Primorskyibacter sp. SS33 isolated from sediments.</title>
        <authorList>
            <person name="Xunke S."/>
        </authorList>
    </citation>
    <scope>NUCLEOTIDE SEQUENCE [LARGE SCALE GENOMIC DNA]</scope>
    <source>
        <strain evidence="1 2">SS33</strain>
    </source>
</reference>
<accession>A0A4R6ALA9</accession>
<evidence type="ECO:0000313" key="1">
    <source>
        <dbReference type="EMBL" id="TDL84215.1"/>
    </source>
</evidence>
<dbReference type="AlphaFoldDB" id="A0A4R6ALA9"/>
<organism evidence="1 2">
    <name type="scientific">Palleronia sediminis</name>
    <dbReference type="NCBI Taxonomy" id="2547833"/>
    <lineage>
        <taxon>Bacteria</taxon>
        <taxon>Pseudomonadati</taxon>
        <taxon>Pseudomonadota</taxon>
        <taxon>Alphaproteobacteria</taxon>
        <taxon>Rhodobacterales</taxon>
        <taxon>Roseobacteraceae</taxon>
        <taxon>Palleronia</taxon>
    </lineage>
</organism>
<comment type="caution">
    <text evidence="1">The sequence shown here is derived from an EMBL/GenBank/DDBJ whole genome shotgun (WGS) entry which is preliminary data.</text>
</comment>
<protein>
    <submittedName>
        <fullName evidence="1">Uncharacterized protein</fullName>
    </submittedName>
</protein>
<proteinExistence type="predicted"/>
<evidence type="ECO:0000313" key="2">
    <source>
        <dbReference type="Proteomes" id="UP000295701"/>
    </source>
</evidence>
<gene>
    <name evidence="1" type="ORF">E2L08_01750</name>
</gene>
<sequence length="108" mass="11238">MPPLAPFVLAAALAACALPQTGRPFADIDRAAPGQWPLLVPVERILATAPAPARVTPALTRSLETRAADLRARAAVMRGGALSPEDRERLRAALARLRAAQGRAAAAT</sequence>
<dbReference type="Proteomes" id="UP000295701">
    <property type="component" value="Unassembled WGS sequence"/>
</dbReference>
<dbReference type="EMBL" id="SNAA01000001">
    <property type="protein sequence ID" value="TDL84215.1"/>
    <property type="molecule type" value="Genomic_DNA"/>
</dbReference>
<dbReference type="RefSeq" id="WP_133395314.1">
    <property type="nucleotide sequence ID" value="NZ_SNAA01000001.1"/>
</dbReference>
<keyword evidence="2" id="KW-1185">Reference proteome</keyword>